<proteinExistence type="inferred from homology"/>
<evidence type="ECO:0000256" key="5">
    <source>
        <dbReference type="ARBA" id="ARBA00022944"/>
    </source>
</evidence>
<comment type="caution">
    <text evidence="8">The sequence shown here is derived from an EMBL/GenBank/DDBJ whole genome shotgun (WGS) entry which is preliminary data.</text>
</comment>
<dbReference type="EMBL" id="VNKI01000003">
    <property type="protein sequence ID" value="TVX81976.1"/>
    <property type="molecule type" value="Genomic_DNA"/>
</dbReference>
<evidence type="ECO:0000256" key="6">
    <source>
        <dbReference type="ARBA" id="ARBA00023136"/>
    </source>
</evidence>
<dbReference type="AlphaFoldDB" id="A0A8B5Y181"/>
<reference evidence="8 9" key="1">
    <citation type="submission" date="2019-07" db="EMBL/GenBank/DDBJ databases">
        <title>Genome assembly of Bacillus simplex strain GGC-P6A.</title>
        <authorList>
            <person name="Jennings M.E."/>
            <person name="Barton H.A."/>
        </authorList>
    </citation>
    <scope>NUCLEOTIDE SEQUENCE [LARGE SCALE GENOMIC DNA]</scope>
    <source>
        <strain evidence="8 9">GGC-P6A</strain>
    </source>
</reference>
<dbReference type="InterPro" id="IPR007554">
    <property type="entry name" value="Glycerophosphate_synth"/>
</dbReference>
<evidence type="ECO:0000256" key="1">
    <source>
        <dbReference type="ARBA" id="ARBA00004202"/>
    </source>
</evidence>
<dbReference type="InterPro" id="IPR043149">
    <property type="entry name" value="TagF_N"/>
</dbReference>
<dbReference type="PANTHER" id="PTHR37316">
    <property type="entry name" value="TEICHOIC ACID GLYCEROL-PHOSPHATE PRIMASE"/>
    <property type="match status" value="1"/>
</dbReference>
<evidence type="ECO:0000256" key="7">
    <source>
        <dbReference type="SAM" id="Phobius"/>
    </source>
</evidence>
<dbReference type="PANTHER" id="PTHR37316:SF1">
    <property type="entry name" value="TEICHOIC ACID GLYCEROL-PHOSPHATE PRIMASE"/>
    <property type="match status" value="1"/>
</dbReference>
<evidence type="ECO:0000313" key="9">
    <source>
        <dbReference type="Proteomes" id="UP000317770"/>
    </source>
</evidence>
<dbReference type="Gene3D" id="3.40.50.11820">
    <property type="match status" value="1"/>
</dbReference>
<dbReference type="Pfam" id="PF04464">
    <property type="entry name" value="Glyphos_transf"/>
    <property type="match status" value="1"/>
</dbReference>
<dbReference type="InterPro" id="IPR043148">
    <property type="entry name" value="TagF_C"/>
</dbReference>
<accession>A0A8B5Y181</accession>
<keyword evidence="5" id="KW-0777">Teichoic acid biosynthesis</keyword>
<sequence length="426" mass="49308">MMTGKANSMNYPKFVKWSTFQEQSAFRLPKLKMTFYKLLMAKEFAIGIYLFCFKVLFSIFKLFPLYDKTTFVTSFGDNCQYIADEMDKQDISVQKVFLMKSSSSIQVKDDGKTIVLPFESKNIMPMIRSIYHLATSKWIIIDNYFGFLSAIAFKKEVTCVQVWHAAGAVKQFGAKDPSIQNRSAGARKRFLDVYNKFDYVTAGSERMAEIYQESFQLPASHILRTGIPRTDFFFNDESKRTARNALLAKFPELEHKKIILYAPTFRDDGLNNGEIALDLELLYKELQGENYVLLLKLHPAVKAEHDLQDKFPGFIYPVNSEFHVNQLLISTNFLITDYSSIPFEFSFLGRPMIFFAYDLDKYVQERGFWEDYSSSMPGPVVSTTEELLKEIRTADHSLMKIASFNQKWNEYSTGKSSRNLVDFLFK</sequence>
<comment type="subcellular location">
    <subcellularLocation>
        <location evidence="1">Cell membrane</location>
        <topology evidence="1">Peripheral membrane protein</topology>
    </subcellularLocation>
</comment>
<keyword evidence="6 7" id="KW-0472">Membrane</keyword>
<dbReference type="SUPFAM" id="SSF53756">
    <property type="entry name" value="UDP-Glycosyltransferase/glycogen phosphorylase"/>
    <property type="match status" value="1"/>
</dbReference>
<feature type="transmembrane region" description="Helical" evidence="7">
    <location>
        <begin position="44"/>
        <end position="66"/>
    </location>
</feature>
<dbReference type="GO" id="GO:0047355">
    <property type="term" value="F:CDP-glycerol glycerophosphotransferase activity"/>
    <property type="evidence" value="ECO:0007669"/>
    <property type="project" value="InterPro"/>
</dbReference>
<keyword evidence="3" id="KW-1003">Cell membrane</keyword>
<evidence type="ECO:0000256" key="2">
    <source>
        <dbReference type="ARBA" id="ARBA00010488"/>
    </source>
</evidence>
<organism evidence="8 9">
    <name type="scientific">Peribacillus simplex</name>
    <dbReference type="NCBI Taxonomy" id="1478"/>
    <lineage>
        <taxon>Bacteria</taxon>
        <taxon>Bacillati</taxon>
        <taxon>Bacillota</taxon>
        <taxon>Bacilli</taxon>
        <taxon>Bacillales</taxon>
        <taxon>Bacillaceae</taxon>
        <taxon>Peribacillus</taxon>
    </lineage>
</organism>
<gene>
    <name evidence="8" type="ORF">FQP34_08600</name>
</gene>
<name>A0A8B5Y181_9BACI</name>
<evidence type="ECO:0000313" key="8">
    <source>
        <dbReference type="EMBL" id="TVX81976.1"/>
    </source>
</evidence>
<evidence type="ECO:0000256" key="3">
    <source>
        <dbReference type="ARBA" id="ARBA00022475"/>
    </source>
</evidence>
<dbReference type="Gene3D" id="3.40.50.12580">
    <property type="match status" value="1"/>
</dbReference>
<keyword evidence="4 8" id="KW-0808">Transferase</keyword>
<dbReference type="Proteomes" id="UP000317770">
    <property type="component" value="Unassembled WGS sequence"/>
</dbReference>
<dbReference type="InterPro" id="IPR051612">
    <property type="entry name" value="Teichoic_Acid_Biosynth"/>
</dbReference>
<comment type="similarity">
    <text evidence="2">Belongs to the CDP-glycerol glycerophosphotransferase family.</text>
</comment>
<keyword evidence="7" id="KW-1133">Transmembrane helix</keyword>
<evidence type="ECO:0000256" key="4">
    <source>
        <dbReference type="ARBA" id="ARBA00022679"/>
    </source>
</evidence>
<keyword evidence="7" id="KW-0812">Transmembrane</keyword>
<protein>
    <submittedName>
        <fullName evidence="8">CDP-glycerol glycerophosphotransferase family protein</fullName>
    </submittedName>
</protein>
<dbReference type="GO" id="GO:0005886">
    <property type="term" value="C:plasma membrane"/>
    <property type="evidence" value="ECO:0007669"/>
    <property type="project" value="UniProtKB-SubCell"/>
</dbReference>
<dbReference type="GO" id="GO:0019350">
    <property type="term" value="P:teichoic acid biosynthetic process"/>
    <property type="evidence" value="ECO:0007669"/>
    <property type="project" value="UniProtKB-KW"/>
</dbReference>